<keyword evidence="2" id="KW-0238">DNA-binding</keyword>
<keyword evidence="6" id="KW-1185">Reference proteome</keyword>
<evidence type="ECO:0000313" key="5">
    <source>
        <dbReference type="EMBL" id="NUZ06344.1"/>
    </source>
</evidence>
<evidence type="ECO:0000256" key="3">
    <source>
        <dbReference type="ARBA" id="ARBA00023163"/>
    </source>
</evidence>
<gene>
    <name evidence="5" type="ORF">HQN59_11295</name>
</gene>
<dbReference type="SMART" id="SM00342">
    <property type="entry name" value="HTH_ARAC"/>
    <property type="match status" value="1"/>
</dbReference>
<dbReference type="InterPro" id="IPR018060">
    <property type="entry name" value="HTH_AraC"/>
</dbReference>
<reference evidence="5 6" key="1">
    <citation type="submission" date="2020-06" db="EMBL/GenBank/DDBJ databases">
        <title>Schlegella sp. ID0723 isolated from air conditioner.</title>
        <authorList>
            <person name="Kim D.Y."/>
            <person name="Kim D.-U."/>
        </authorList>
    </citation>
    <scope>NUCLEOTIDE SEQUENCE [LARGE SCALE GENOMIC DNA]</scope>
    <source>
        <strain evidence="5 6">ID0723</strain>
    </source>
</reference>
<dbReference type="GO" id="GO:0003700">
    <property type="term" value="F:DNA-binding transcription factor activity"/>
    <property type="evidence" value="ECO:0007669"/>
    <property type="project" value="InterPro"/>
</dbReference>
<evidence type="ECO:0000313" key="6">
    <source>
        <dbReference type="Proteomes" id="UP000529637"/>
    </source>
</evidence>
<dbReference type="Pfam" id="PF12833">
    <property type="entry name" value="HTH_18"/>
    <property type="match status" value="1"/>
</dbReference>
<feature type="domain" description="HTH araC/xylS-type" evidence="4">
    <location>
        <begin position="232"/>
        <end position="332"/>
    </location>
</feature>
<sequence>MERHTVAMHFVSAAVAHLQPAAKERALAVAGIPAHLLDQPNARVPANAYSALWLAVARELDDEFFGLDRRGMKVGSFALICQAVLSCADLDRALKRMLRGFALFLDEVHGELHLEGGDAVVRLTNTISQEDDRRFADETLLILVHGLMCWLAGRRIPLRHVSFRHARPPYAREYTLMYCDDLTFDAPQTAMHFEGRALSLPVSQDTSTLQHFLRTAPQSVFLKYRNEDSWSAQLRRRLRDSVGDAESWPVFEDLAGELRTTPTTLRRRLDREGTSYQTIKDELRSDVAIDYLCNSSMSVDEIAARIGFRDASAFHRAFKRWTGVQPGEYRRRRSMDDSDR</sequence>
<name>A0A7Y6NNJ6_9BURK</name>
<dbReference type="Pfam" id="PF12625">
    <property type="entry name" value="Arabinose_bd"/>
    <property type="match status" value="1"/>
</dbReference>
<dbReference type="InterPro" id="IPR032687">
    <property type="entry name" value="AraC-type_N"/>
</dbReference>
<evidence type="ECO:0000256" key="2">
    <source>
        <dbReference type="ARBA" id="ARBA00023125"/>
    </source>
</evidence>
<dbReference type="PRINTS" id="PR00032">
    <property type="entry name" value="HTHARAC"/>
</dbReference>
<evidence type="ECO:0000259" key="4">
    <source>
        <dbReference type="PROSITE" id="PS01124"/>
    </source>
</evidence>
<dbReference type="Gene3D" id="1.10.10.60">
    <property type="entry name" value="Homeodomain-like"/>
    <property type="match status" value="1"/>
</dbReference>
<dbReference type="SUPFAM" id="SSF46689">
    <property type="entry name" value="Homeodomain-like"/>
    <property type="match status" value="1"/>
</dbReference>
<evidence type="ECO:0000256" key="1">
    <source>
        <dbReference type="ARBA" id="ARBA00023015"/>
    </source>
</evidence>
<comment type="caution">
    <text evidence="5">The sequence shown here is derived from an EMBL/GenBank/DDBJ whole genome shotgun (WGS) entry which is preliminary data.</text>
</comment>
<dbReference type="PROSITE" id="PS01124">
    <property type="entry name" value="HTH_ARAC_FAMILY_2"/>
    <property type="match status" value="1"/>
</dbReference>
<dbReference type="PANTHER" id="PTHR47894">
    <property type="entry name" value="HTH-TYPE TRANSCRIPTIONAL REGULATOR GADX"/>
    <property type="match status" value="1"/>
</dbReference>
<keyword evidence="3" id="KW-0804">Transcription</keyword>
<dbReference type="EMBL" id="JABWMJ010000004">
    <property type="protein sequence ID" value="NUZ06344.1"/>
    <property type="molecule type" value="Genomic_DNA"/>
</dbReference>
<dbReference type="InterPro" id="IPR020449">
    <property type="entry name" value="Tscrpt_reg_AraC-type_HTH"/>
</dbReference>
<dbReference type="PANTHER" id="PTHR47894:SF1">
    <property type="entry name" value="HTH-TYPE TRANSCRIPTIONAL REGULATOR VQSM"/>
    <property type="match status" value="1"/>
</dbReference>
<keyword evidence="1" id="KW-0805">Transcription regulation</keyword>
<dbReference type="AlphaFoldDB" id="A0A7Y6NNJ6"/>
<dbReference type="GO" id="GO:0005829">
    <property type="term" value="C:cytosol"/>
    <property type="evidence" value="ECO:0007669"/>
    <property type="project" value="TreeGrafter"/>
</dbReference>
<proteinExistence type="predicted"/>
<accession>A0A7Y6NNJ6</accession>
<dbReference type="GO" id="GO:0000976">
    <property type="term" value="F:transcription cis-regulatory region binding"/>
    <property type="evidence" value="ECO:0007669"/>
    <property type="project" value="TreeGrafter"/>
</dbReference>
<organism evidence="5 6">
    <name type="scientific">Piscinibacter koreensis</name>
    <dbReference type="NCBI Taxonomy" id="2742824"/>
    <lineage>
        <taxon>Bacteria</taxon>
        <taxon>Pseudomonadati</taxon>
        <taxon>Pseudomonadota</taxon>
        <taxon>Betaproteobacteria</taxon>
        <taxon>Burkholderiales</taxon>
        <taxon>Sphaerotilaceae</taxon>
        <taxon>Piscinibacter</taxon>
    </lineage>
</organism>
<dbReference type="InterPro" id="IPR009057">
    <property type="entry name" value="Homeodomain-like_sf"/>
</dbReference>
<dbReference type="Proteomes" id="UP000529637">
    <property type="component" value="Unassembled WGS sequence"/>
</dbReference>
<protein>
    <submittedName>
        <fullName evidence="5">AraC family transcriptional regulator</fullName>
    </submittedName>
</protein>